<reference evidence="2 3" key="1">
    <citation type="submission" date="2022-07" db="EMBL/GenBank/DDBJ databases">
        <title>Photobacterium pectinilyticum sp. nov., a marine bacterium isolated from surface seawater of Qingdao offshore.</title>
        <authorList>
            <person name="Wang X."/>
        </authorList>
    </citation>
    <scope>NUCLEOTIDE SEQUENCE [LARGE SCALE GENOMIC DNA]</scope>
    <source>
        <strain evidence="2 3">ZSDE20</strain>
    </source>
</reference>
<feature type="transmembrane region" description="Helical" evidence="1">
    <location>
        <begin position="33"/>
        <end position="51"/>
    </location>
</feature>
<dbReference type="RefSeq" id="WP_255043927.1">
    <property type="nucleotide sequence ID" value="NZ_JANEYT010000046.1"/>
</dbReference>
<evidence type="ECO:0000313" key="3">
    <source>
        <dbReference type="Proteomes" id="UP001524460"/>
    </source>
</evidence>
<feature type="transmembrane region" description="Helical" evidence="1">
    <location>
        <begin position="134"/>
        <end position="150"/>
    </location>
</feature>
<accession>A0ABT1N500</accession>
<name>A0ABT1N500_9GAMM</name>
<keyword evidence="3" id="KW-1185">Reference proteome</keyword>
<feature type="transmembrane region" description="Helical" evidence="1">
    <location>
        <begin position="225"/>
        <end position="242"/>
    </location>
</feature>
<dbReference type="EMBL" id="JANEYT010000046">
    <property type="protein sequence ID" value="MCQ1059813.1"/>
    <property type="molecule type" value="Genomic_DNA"/>
</dbReference>
<keyword evidence="1" id="KW-1133">Transmembrane helix</keyword>
<feature type="transmembrane region" description="Helical" evidence="1">
    <location>
        <begin position="162"/>
        <end position="178"/>
    </location>
</feature>
<keyword evidence="1" id="KW-0472">Membrane</keyword>
<evidence type="ECO:0008006" key="4">
    <source>
        <dbReference type="Google" id="ProtNLM"/>
    </source>
</evidence>
<feature type="transmembrane region" description="Helical" evidence="1">
    <location>
        <begin position="184"/>
        <end position="204"/>
    </location>
</feature>
<evidence type="ECO:0000313" key="2">
    <source>
        <dbReference type="EMBL" id="MCQ1059813.1"/>
    </source>
</evidence>
<sequence>MTSATMHSKDEKVDEDKLAAQTLEQEKMHGWDFAFSLIVMLFSLGVIATSLTMPFSGTVGGVTTEWYESPGLLPLFIGCSLFAAGLSVFMQSKNERGRERFVQYFKEINPTGFLVSAGGILSYIYVLITWYDFFLASAVFLLLYIGIYYLDQPAISKKILKIYYSVVTVSIVIFMTGLDKAVNSAYPFTTDLLLVVTAIALIVAMYNGAKKTNPELIQKVRRMTLIAIIFPAILCPIFRYFLLVPLPKEGLVVEQLFNHTYYTYISTGKTKVEMDLSDEQLSLLEDAF</sequence>
<evidence type="ECO:0000256" key="1">
    <source>
        <dbReference type="SAM" id="Phobius"/>
    </source>
</evidence>
<feature type="transmembrane region" description="Helical" evidence="1">
    <location>
        <begin position="111"/>
        <end position="128"/>
    </location>
</feature>
<proteinExistence type="predicted"/>
<protein>
    <recommendedName>
        <fullName evidence="4">Tripartite tricarboxylate transporter TctB family protein</fullName>
    </recommendedName>
</protein>
<gene>
    <name evidence="2" type="ORF">NHN17_17330</name>
</gene>
<organism evidence="2 3">
    <name type="scientific">Photobacterium pectinilyticum</name>
    <dbReference type="NCBI Taxonomy" id="2906793"/>
    <lineage>
        <taxon>Bacteria</taxon>
        <taxon>Pseudomonadati</taxon>
        <taxon>Pseudomonadota</taxon>
        <taxon>Gammaproteobacteria</taxon>
        <taxon>Vibrionales</taxon>
        <taxon>Vibrionaceae</taxon>
        <taxon>Photobacterium</taxon>
    </lineage>
</organism>
<keyword evidence="1" id="KW-0812">Transmembrane</keyword>
<dbReference type="Proteomes" id="UP001524460">
    <property type="component" value="Unassembled WGS sequence"/>
</dbReference>
<feature type="transmembrane region" description="Helical" evidence="1">
    <location>
        <begin position="71"/>
        <end position="90"/>
    </location>
</feature>
<comment type="caution">
    <text evidence="2">The sequence shown here is derived from an EMBL/GenBank/DDBJ whole genome shotgun (WGS) entry which is preliminary data.</text>
</comment>